<dbReference type="GeneID" id="59329110"/>
<dbReference type="InterPro" id="IPR029063">
    <property type="entry name" value="SAM-dependent_MTases_sf"/>
</dbReference>
<comment type="similarity">
    <text evidence="4">Belongs to the class I-like SAM-binding methyltransferase superfamily. Cation-dependent O-methyltransferase family.</text>
</comment>
<protein>
    <recommendedName>
        <fullName evidence="8">O-methyltransferase</fullName>
    </recommendedName>
</protein>
<dbReference type="PANTHER" id="PTHR10509:SF14">
    <property type="entry name" value="CAFFEOYL-COA O-METHYLTRANSFERASE 3-RELATED"/>
    <property type="match status" value="1"/>
</dbReference>
<comment type="caution">
    <text evidence="6">The sequence shown here is derived from an EMBL/GenBank/DDBJ whole genome shotgun (WGS) entry which is preliminary data.</text>
</comment>
<keyword evidence="7" id="KW-1185">Reference proteome</keyword>
<evidence type="ECO:0008006" key="8">
    <source>
        <dbReference type="Google" id="ProtNLM"/>
    </source>
</evidence>
<dbReference type="GO" id="GO:0008171">
    <property type="term" value="F:O-methyltransferase activity"/>
    <property type="evidence" value="ECO:0007669"/>
    <property type="project" value="InterPro"/>
</dbReference>
<evidence type="ECO:0000256" key="4">
    <source>
        <dbReference type="ARBA" id="ARBA00023453"/>
    </source>
</evidence>
<dbReference type="Gene3D" id="3.40.50.150">
    <property type="entry name" value="Vaccinia Virus protein VP39"/>
    <property type="match status" value="1"/>
</dbReference>
<keyword evidence="2" id="KW-0808">Transferase</keyword>
<dbReference type="PANTHER" id="PTHR10509">
    <property type="entry name" value="O-METHYLTRANSFERASE-RELATED"/>
    <property type="match status" value="1"/>
</dbReference>
<keyword evidence="3" id="KW-0949">S-adenosyl-L-methionine</keyword>
<reference evidence="6 7" key="1">
    <citation type="journal article" date="2020" name="Genomics">
        <title>Complete, high-quality genomes from long-read metagenomic sequencing of two wolf lichen thalli reveals enigmatic genome architecture.</title>
        <authorList>
            <person name="McKenzie S.K."/>
            <person name="Walston R.F."/>
            <person name="Allen J.L."/>
        </authorList>
    </citation>
    <scope>NUCLEOTIDE SEQUENCE [LARGE SCALE GENOMIC DNA]</scope>
    <source>
        <strain evidence="6">WasteWater1</strain>
    </source>
</reference>
<dbReference type="EMBL" id="JACCJB010000011">
    <property type="protein sequence ID" value="KAF6222645.1"/>
    <property type="molecule type" value="Genomic_DNA"/>
</dbReference>
<dbReference type="InterPro" id="IPR002935">
    <property type="entry name" value="SAM_O-MeTrfase"/>
</dbReference>
<evidence type="ECO:0000256" key="2">
    <source>
        <dbReference type="ARBA" id="ARBA00022679"/>
    </source>
</evidence>
<proteinExistence type="inferred from homology"/>
<dbReference type="Pfam" id="PF01596">
    <property type="entry name" value="Methyltransf_3"/>
    <property type="match status" value="1"/>
</dbReference>
<accession>A0A8H6CFK8</accession>
<sequence length="205" mass="22458">MPPATTTQMSTEGRGDYETDSRWTSIDAYTMSHLHPPSRPNHSALTRTLRACDAHGLPDIGCPSPLGKSFALQCRMLGVRRALERRTRPSAPGADVLPRLHAEVESGARERFGFAFIDADKVNNHRYFDWAVRMSVPGACICVDNVVSKGKLAMAEEAARNDMVRGARECVERVGADERVEATVLQTEGEKDYDGYVCSAAFGAL</sequence>
<dbReference type="RefSeq" id="XP_037151991.1">
    <property type="nucleotide sequence ID" value="XM_037291629.1"/>
</dbReference>
<dbReference type="GO" id="GO:0032259">
    <property type="term" value="P:methylation"/>
    <property type="evidence" value="ECO:0007669"/>
    <property type="project" value="UniProtKB-KW"/>
</dbReference>
<evidence type="ECO:0000313" key="7">
    <source>
        <dbReference type="Proteomes" id="UP000593566"/>
    </source>
</evidence>
<evidence type="ECO:0000256" key="3">
    <source>
        <dbReference type="ARBA" id="ARBA00022691"/>
    </source>
</evidence>
<dbReference type="InterPro" id="IPR050362">
    <property type="entry name" value="Cation-dep_OMT"/>
</dbReference>
<dbReference type="GO" id="GO:0008757">
    <property type="term" value="F:S-adenosylmethionine-dependent methyltransferase activity"/>
    <property type="evidence" value="ECO:0007669"/>
    <property type="project" value="TreeGrafter"/>
</dbReference>
<dbReference type="Proteomes" id="UP000593566">
    <property type="component" value="Unassembled WGS sequence"/>
</dbReference>
<dbReference type="SUPFAM" id="SSF53335">
    <property type="entry name" value="S-adenosyl-L-methionine-dependent methyltransferases"/>
    <property type="match status" value="1"/>
</dbReference>
<organism evidence="6 7">
    <name type="scientific">Letharia lupina</name>
    <dbReference type="NCBI Taxonomy" id="560253"/>
    <lineage>
        <taxon>Eukaryota</taxon>
        <taxon>Fungi</taxon>
        <taxon>Dikarya</taxon>
        <taxon>Ascomycota</taxon>
        <taxon>Pezizomycotina</taxon>
        <taxon>Lecanoromycetes</taxon>
        <taxon>OSLEUM clade</taxon>
        <taxon>Lecanoromycetidae</taxon>
        <taxon>Lecanorales</taxon>
        <taxon>Lecanorineae</taxon>
        <taxon>Parmeliaceae</taxon>
        <taxon>Letharia</taxon>
    </lineage>
</organism>
<evidence type="ECO:0000256" key="1">
    <source>
        <dbReference type="ARBA" id="ARBA00022603"/>
    </source>
</evidence>
<evidence type="ECO:0000256" key="5">
    <source>
        <dbReference type="SAM" id="MobiDB-lite"/>
    </source>
</evidence>
<feature type="compositionally biased region" description="Polar residues" evidence="5">
    <location>
        <begin position="1"/>
        <end position="11"/>
    </location>
</feature>
<dbReference type="AlphaFoldDB" id="A0A8H6CFK8"/>
<gene>
    <name evidence="6" type="ORF">HO133_000692</name>
</gene>
<keyword evidence="1" id="KW-0489">Methyltransferase</keyword>
<name>A0A8H6CFK8_9LECA</name>
<feature type="region of interest" description="Disordered" evidence="5">
    <location>
        <begin position="1"/>
        <end position="20"/>
    </location>
</feature>
<evidence type="ECO:0000313" key="6">
    <source>
        <dbReference type="EMBL" id="KAF6222645.1"/>
    </source>
</evidence>